<dbReference type="InterPro" id="IPR020846">
    <property type="entry name" value="MFS_dom"/>
</dbReference>
<feature type="compositionally biased region" description="Acidic residues" evidence="5">
    <location>
        <begin position="59"/>
        <end position="69"/>
    </location>
</feature>
<feature type="region of interest" description="Disordered" evidence="5">
    <location>
        <begin position="1"/>
        <end position="78"/>
    </location>
</feature>
<dbReference type="SUPFAM" id="SSF103473">
    <property type="entry name" value="MFS general substrate transporter"/>
    <property type="match status" value="1"/>
</dbReference>
<feature type="compositionally biased region" description="Polar residues" evidence="5">
    <location>
        <begin position="26"/>
        <end position="41"/>
    </location>
</feature>
<dbReference type="GO" id="GO:0022857">
    <property type="term" value="F:transmembrane transporter activity"/>
    <property type="evidence" value="ECO:0007669"/>
    <property type="project" value="InterPro"/>
</dbReference>
<dbReference type="EMBL" id="AZHD01000010">
    <property type="protein sequence ID" value="OAA59719.1"/>
    <property type="molecule type" value="Genomic_DNA"/>
</dbReference>
<feature type="transmembrane region" description="Helical" evidence="6">
    <location>
        <begin position="330"/>
        <end position="349"/>
    </location>
</feature>
<sequence>MSRDLARSGASTPSATANSSTKSETDIASPTIAHTSNTSAKSEADMASPTADSGHNDGDSSEVNDDDDEAHDHDGTLQIQSSRTESIWAAEHMSLPREILFVGICCSAQIATQAGFLMMLMLLHVIGDSFGISNPARLSWAVAGYSLTVGTFILVSGRLGDTFGHKKVLIVGFLWYALWSLVAGVSVYSNYVLFVFARVLQGIGPALCLASALALLGAAYPPGHRKAMVFSLFGASAPFGAVAGAAVGSALALAWWPWVFWSSTIVLTLLAATSYLVIPSTLCKPSPPRSARRLWVELDVVGTLIGVPAMVLFNFAWNQAPLSGWGTPEVIVTLVLGLALIFVFFVFEMRYAEAPLLPFDAINLDVAFVLTVVVLGWATFGIWSLYLIQMSQLIRHNSPTLTTAWMSPVVVAGLFASLLTGTLLGPLKVTPPVVMSIALSMFMTGAILIATLPTTQIYWAQFFVATLVTPFGMDMSFPAATLIVSNAVKKKHQGVAASLINTVVNYGISLGVGFAGTIEVHVNNGGKTEADLLKGFRGALYFGIGLSGLGVVICFIFVAREYRRKRDKV</sequence>
<name>A0A167SL24_9HYPO</name>
<evidence type="ECO:0000256" key="6">
    <source>
        <dbReference type="SAM" id="Phobius"/>
    </source>
</evidence>
<feature type="transmembrane region" description="Helical" evidence="6">
    <location>
        <begin position="298"/>
        <end position="318"/>
    </location>
</feature>
<keyword evidence="9" id="KW-1185">Reference proteome</keyword>
<feature type="domain" description="Major facilitator superfamily (MFS) profile" evidence="7">
    <location>
        <begin position="99"/>
        <end position="562"/>
    </location>
</feature>
<dbReference type="InterPro" id="IPR011701">
    <property type="entry name" value="MFS"/>
</dbReference>
<dbReference type="Gene3D" id="1.20.1250.20">
    <property type="entry name" value="MFS general substrate transporter like domains"/>
    <property type="match status" value="1"/>
</dbReference>
<gene>
    <name evidence="8" type="ORF">SPI_05917</name>
</gene>
<feature type="transmembrane region" description="Helical" evidence="6">
    <location>
        <begin position="99"/>
        <end position="126"/>
    </location>
</feature>
<organism evidence="8 9">
    <name type="scientific">Niveomyces insectorum RCEF 264</name>
    <dbReference type="NCBI Taxonomy" id="1081102"/>
    <lineage>
        <taxon>Eukaryota</taxon>
        <taxon>Fungi</taxon>
        <taxon>Dikarya</taxon>
        <taxon>Ascomycota</taxon>
        <taxon>Pezizomycotina</taxon>
        <taxon>Sordariomycetes</taxon>
        <taxon>Hypocreomycetidae</taxon>
        <taxon>Hypocreales</taxon>
        <taxon>Cordycipitaceae</taxon>
        <taxon>Niveomyces</taxon>
    </lineage>
</organism>
<dbReference type="PANTHER" id="PTHR42718">
    <property type="entry name" value="MAJOR FACILITATOR SUPERFAMILY MULTIDRUG TRANSPORTER MFSC"/>
    <property type="match status" value="1"/>
</dbReference>
<evidence type="ECO:0000256" key="4">
    <source>
        <dbReference type="ARBA" id="ARBA00023136"/>
    </source>
</evidence>
<evidence type="ECO:0000256" key="5">
    <source>
        <dbReference type="SAM" id="MobiDB-lite"/>
    </source>
</evidence>
<keyword evidence="4 6" id="KW-0472">Membrane</keyword>
<dbReference type="Gene3D" id="1.20.1720.10">
    <property type="entry name" value="Multidrug resistance protein D"/>
    <property type="match status" value="1"/>
</dbReference>
<dbReference type="GO" id="GO:0016020">
    <property type="term" value="C:membrane"/>
    <property type="evidence" value="ECO:0007669"/>
    <property type="project" value="UniProtKB-SubCell"/>
</dbReference>
<comment type="caution">
    <text evidence="8">The sequence shown here is derived from an EMBL/GenBank/DDBJ whole genome shotgun (WGS) entry which is preliminary data.</text>
</comment>
<evidence type="ECO:0000313" key="8">
    <source>
        <dbReference type="EMBL" id="OAA59719.1"/>
    </source>
</evidence>
<dbReference type="Proteomes" id="UP000076874">
    <property type="component" value="Unassembled WGS sequence"/>
</dbReference>
<feature type="transmembrane region" description="Helical" evidence="6">
    <location>
        <begin position="258"/>
        <end position="278"/>
    </location>
</feature>
<feature type="transmembrane region" description="Helical" evidence="6">
    <location>
        <begin position="496"/>
        <end position="518"/>
    </location>
</feature>
<feature type="transmembrane region" description="Helical" evidence="6">
    <location>
        <begin position="432"/>
        <end position="452"/>
    </location>
</feature>
<dbReference type="InterPro" id="IPR036259">
    <property type="entry name" value="MFS_trans_sf"/>
</dbReference>
<feature type="transmembrane region" description="Helical" evidence="6">
    <location>
        <begin position="138"/>
        <end position="156"/>
    </location>
</feature>
<evidence type="ECO:0000256" key="1">
    <source>
        <dbReference type="ARBA" id="ARBA00004141"/>
    </source>
</evidence>
<feature type="transmembrane region" description="Helical" evidence="6">
    <location>
        <begin position="168"/>
        <end position="189"/>
    </location>
</feature>
<evidence type="ECO:0000313" key="9">
    <source>
        <dbReference type="Proteomes" id="UP000076874"/>
    </source>
</evidence>
<keyword evidence="3 6" id="KW-1133">Transmembrane helix</keyword>
<evidence type="ECO:0000259" key="7">
    <source>
        <dbReference type="PROSITE" id="PS50850"/>
    </source>
</evidence>
<reference evidence="8 9" key="1">
    <citation type="journal article" date="2016" name="Genome Biol. Evol.">
        <title>Divergent and convergent evolution of fungal pathogenicity.</title>
        <authorList>
            <person name="Shang Y."/>
            <person name="Xiao G."/>
            <person name="Zheng P."/>
            <person name="Cen K."/>
            <person name="Zhan S."/>
            <person name="Wang C."/>
        </authorList>
    </citation>
    <scope>NUCLEOTIDE SEQUENCE [LARGE SCALE GENOMIC DNA]</scope>
    <source>
        <strain evidence="8 9">RCEF 264</strain>
    </source>
</reference>
<accession>A0A167SL24</accession>
<dbReference type="AlphaFoldDB" id="A0A167SL24"/>
<feature type="transmembrane region" description="Helical" evidence="6">
    <location>
        <begin position="361"/>
        <end position="385"/>
    </location>
</feature>
<protein>
    <submittedName>
        <fullName evidence="8">Major facilitator superfamily transporter</fullName>
    </submittedName>
</protein>
<dbReference type="Pfam" id="PF07690">
    <property type="entry name" value="MFS_1"/>
    <property type="match status" value="1"/>
</dbReference>
<dbReference type="PROSITE" id="PS50850">
    <property type="entry name" value="MFS"/>
    <property type="match status" value="1"/>
</dbReference>
<evidence type="ECO:0000256" key="2">
    <source>
        <dbReference type="ARBA" id="ARBA00022692"/>
    </source>
</evidence>
<feature type="transmembrane region" description="Helical" evidence="6">
    <location>
        <begin position="228"/>
        <end position="252"/>
    </location>
</feature>
<evidence type="ECO:0000256" key="3">
    <source>
        <dbReference type="ARBA" id="ARBA00022989"/>
    </source>
</evidence>
<comment type="subcellular location">
    <subcellularLocation>
        <location evidence="1">Membrane</location>
        <topology evidence="1">Multi-pass membrane protein</topology>
    </subcellularLocation>
</comment>
<feature type="transmembrane region" description="Helical" evidence="6">
    <location>
        <begin position="195"/>
        <end position="216"/>
    </location>
</feature>
<dbReference type="OrthoDB" id="2428527at2759"/>
<feature type="transmembrane region" description="Helical" evidence="6">
    <location>
        <begin position="538"/>
        <end position="559"/>
    </location>
</feature>
<feature type="compositionally biased region" description="Low complexity" evidence="5">
    <location>
        <begin position="8"/>
        <end position="22"/>
    </location>
</feature>
<dbReference type="PANTHER" id="PTHR42718:SF1">
    <property type="entry name" value="LOW AFFINITY AMMONIUM TRANSPORTER"/>
    <property type="match status" value="1"/>
</dbReference>
<proteinExistence type="predicted"/>
<feature type="transmembrane region" description="Helical" evidence="6">
    <location>
        <begin position="405"/>
        <end position="425"/>
    </location>
</feature>
<feature type="transmembrane region" description="Helical" evidence="6">
    <location>
        <begin position="458"/>
        <end position="484"/>
    </location>
</feature>
<keyword evidence="2 6" id="KW-0812">Transmembrane</keyword>